<dbReference type="eggNOG" id="KOG4176">
    <property type="taxonomic scope" value="Eukaryota"/>
</dbReference>
<dbReference type="GO" id="GO:0006631">
    <property type="term" value="P:fatty acid metabolic process"/>
    <property type="evidence" value="ECO:0007669"/>
    <property type="project" value="TreeGrafter"/>
</dbReference>
<dbReference type="InterPro" id="IPR032870">
    <property type="entry name" value="ALKBH7-like"/>
</dbReference>
<accession>A0A0L0SP82</accession>
<dbReference type="GO" id="GO:0006974">
    <property type="term" value="P:DNA damage response"/>
    <property type="evidence" value="ECO:0007669"/>
    <property type="project" value="InterPro"/>
</dbReference>
<gene>
    <name evidence="2" type="ORF">AMAG_09342</name>
</gene>
<dbReference type="PANTHER" id="PTHR21052">
    <property type="entry name" value="SPERMATOGENESIS ASSOCIATED 11-RELATED"/>
    <property type="match status" value="1"/>
</dbReference>
<evidence type="ECO:0000256" key="1">
    <source>
        <dbReference type="SAM" id="MobiDB-lite"/>
    </source>
</evidence>
<keyword evidence="3" id="KW-1185">Reference proteome</keyword>
<evidence type="ECO:0000313" key="3">
    <source>
        <dbReference type="Proteomes" id="UP000054350"/>
    </source>
</evidence>
<dbReference type="OrthoDB" id="28127at2759"/>
<sequence length="280" mass="30439">MLSQIFSRPAAARSWTSLAARAPTGYTCAPSRRHQSSTNADPTAQAPAGHPKPEPVPVAFPPDLPSHYRAQIGHFRNVITPAEHDFLVDLCRRKLKRAPFLNAHFDKVISGYREQSVSHWRVGVGEIAEENDKRARAILDRCRAILAEAVGSKDRADHVGGIQWLPEHILELNADGTIGAHVDHLTASGSIVAALSLVSPTPIVFQHTKRPGWTIELTAEPSSLYFQCDDLRYDFTHAVPKPSGQGRISVMFRDKHLGPTKGECASGGMSDSASMGSSLS</sequence>
<evidence type="ECO:0000313" key="2">
    <source>
        <dbReference type="EMBL" id="KNE64313.1"/>
    </source>
</evidence>
<feature type="region of interest" description="Disordered" evidence="1">
    <location>
        <begin position="26"/>
        <end position="63"/>
    </location>
</feature>
<reference evidence="3" key="2">
    <citation type="submission" date="2009-11" db="EMBL/GenBank/DDBJ databases">
        <title>The Genome Sequence of Allomyces macrogynus strain ATCC 38327.</title>
        <authorList>
            <consortium name="The Broad Institute Genome Sequencing Platform"/>
            <person name="Russ C."/>
            <person name="Cuomo C."/>
            <person name="Shea T."/>
            <person name="Young S.K."/>
            <person name="Zeng Q."/>
            <person name="Koehrsen M."/>
            <person name="Haas B."/>
            <person name="Borodovsky M."/>
            <person name="Guigo R."/>
            <person name="Alvarado L."/>
            <person name="Berlin A."/>
            <person name="Borenstein D."/>
            <person name="Chen Z."/>
            <person name="Engels R."/>
            <person name="Freedman E."/>
            <person name="Gellesch M."/>
            <person name="Goldberg J."/>
            <person name="Griggs A."/>
            <person name="Gujja S."/>
            <person name="Heiman D."/>
            <person name="Hepburn T."/>
            <person name="Howarth C."/>
            <person name="Jen D."/>
            <person name="Larson L."/>
            <person name="Lewis B."/>
            <person name="Mehta T."/>
            <person name="Park D."/>
            <person name="Pearson M."/>
            <person name="Roberts A."/>
            <person name="Saif S."/>
            <person name="Shenoy N."/>
            <person name="Sisk P."/>
            <person name="Stolte C."/>
            <person name="Sykes S."/>
            <person name="Walk T."/>
            <person name="White J."/>
            <person name="Yandava C."/>
            <person name="Burger G."/>
            <person name="Gray M.W."/>
            <person name="Holland P.W.H."/>
            <person name="King N."/>
            <person name="Lang F.B.F."/>
            <person name="Roger A.J."/>
            <person name="Ruiz-Trillo I."/>
            <person name="Lander E."/>
            <person name="Nusbaum C."/>
        </authorList>
    </citation>
    <scope>NUCLEOTIDE SEQUENCE [LARGE SCALE GENOMIC DNA]</scope>
    <source>
        <strain evidence="3">ATCC 38327</strain>
    </source>
</reference>
<dbReference type="Proteomes" id="UP000054350">
    <property type="component" value="Unassembled WGS sequence"/>
</dbReference>
<dbReference type="Gene3D" id="2.60.120.590">
    <property type="entry name" value="Alpha-ketoglutarate-dependent dioxygenase AlkB-like"/>
    <property type="match status" value="1"/>
</dbReference>
<feature type="region of interest" description="Disordered" evidence="1">
    <location>
        <begin position="261"/>
        <end position="280"/>
    </location>
</feature>
<feature type="compositionally biased region" description="Low complexity" evidence="1">
    <location>
        <begin position="266"/>
        <end position="280"/>
    </location>
</feature>
<organism evidence="2 3">
    <name type="scientific">Allomyces macrogynus (strain ATCC 38327)</name>
    <name type="common">Allomyces javanicus var. macrogynus</name>
    <dbReference type="NCBI Taxonomy" id="578462"/>
    <lineage>
        <taxon>Eukaryota</taxon>
        <taxon>Fungi</taxon>
        <taxon>Fungi incertae sedis</taxon>
        <taxon>Blastocladiomycota</taxon>
        <taxon>Blastocladiomycetes</taxon>
        <taxon>Blastocladiales</taxon>
        <taxon>Blastocladiaceae</taxon>
        <taxon>Allomyces</taxon>
    </lineage>
</organism>
<dbReference type="SUPFAM" id="SSF51197">
    <property type="entry name" value="Clavaminate synthase-like"/>
    <property type="match status" value="1"/>
</dbReference>
<dbReference type="InterPro" id="IPR037151">
    <property type="entry name" value="AlkB-like_sf"/>
</dbReference>
<dbReference type="EMBL" id="GG745344">
    <property type="protein sequence ID" value="KNE64313.1"/>
    <property type="molecule type" value="Genomic_DNA"/>
</dbReference>
<proteinExistence type="predicted"/>
<reference evidence="2 3" key="1">
    <citation type="submission" date="2009-11" db="EMBL/GenBank/DDBJ databases">
        <title>Annotation of Allomyces macrogynus ATCC 38327.</title>
        <authorList>
            <consortium name="The Broad Institute Genome Sequencing Platform"/>
            <person name="Russ C."/>
            <person name="Cuomo C."/>
            <person name="Burger G."/>
            <person name="Gray M.W."/>
            <person name="Holland P.W.H."/>
            <person name="King N."/>
            <person name="Lang F.B.F."/>
            <person name="Roger A.J."/>
            <person name="Ruiz-Trillo I."/>
            <person name="Young S.K."/>
            <person name="Zeng Q."/>
            <person name="Gargeya S."/>
            <person name="Fitzgerald M."/>
            <person name="Haas B."/>
            <person name="Abouelleil A."/>
            <person name="Alvarado L."/>
            <person name="Arachchi H.M."/>
            <person name="Berlin A."/>
            <person name="Chapman S.B."/>
            <person name="Gearin G."/>
            <person name="Goldberg J."/>
            <person name="Griggs A."/>
            <person name="Gujja S."/>
            <person name="Hansen M."/>
            <person name="Heiman D."/>
            <person name="Howarth C."/>
            <person name="Larimer J."/>
            <person name="Lui A."/>
            <person name="MacDonald P.J.P."/>
            <person name="McCowen C."/>
            <person name="Montmayeur A."/>
            <person name="Murphy C."/>
            <person name="Neiman D."/>
            <person name="Pearson M."/>
            <person name="Priest M."/>
            <person name="Roberts A."/>
            <person name="Saif S."/>
            <person name="Shea T."/>
            <person name="Sisk P."/>
            <person name="Stolte C."/>
            <person name="Sykes S."/>
            <person name="Wortman J."/>
            <person name="Nusbaum C."/>
            <person name="Birren B."/>
        </authorList>
    </citation>
    <scope>NUCLEOTIDE SEQUENCE [LARGE SCALE GENOMIC DNA]</scope>
    <source>
        <strain evidence="2 3">ATCC 38327</strain>
    </source>
</reference>
<dbReference type="VEuPathDB" id="FungiDB:AMAG_09342"/>
<feature type="compositionally biased region" description="Pro residues" evidence="1">
    <location>
        <begin position="54"/>
        <end position="63"/>
    </location>
</feature>
<dbReference type="GO" id="GO:0005759">
    <property type="term" value="C:mitochondrial matrix"/>
    <property type="evidence" value="ECO:0007669"/>
    <property type="project" value="TreeGrafter"/>
</dbReference>
<dbReference type="AlphaFoldDB" id="A0A0L0SP82"/>
<protein>
    <recommendedName>
        <fullName evidence="4">Alpha-ketoglutarate-dependent dioxygenase AlkB-like domain-containing protein</fullName>
    </recommendedName>
</protein>
<evidence type="ECO:0008006" key="4">
    <source>
        <dbReference type="Google" id="ProtNLM"/>
    </source>
</evidence>
<dbReference type="PANTHER" id="PTHR21052:SF0">
    <property type="entry name" value="ALPHA-KETOGLUTARATE-DEPENDENT DIOXYGENASE ALKB HOMOLOG 7, MITOCHONDRIAL"/>
    <property type="match status" value="1"/>
</dbReference>
<dbReference type="STRING" id="578462.A0A0L0SP82"/>
<name>A0A0L0SP82_ALLM3</name>